<proteinExistence type="predicted"/>
<evidence type="ECO:0000313" key="2">
    <source>
        <dbReference type="EMBL" id="MBW0533602.1"/>
    </source>
</evidence>
<dbReference type="PROSITE" id="PS50175">
    <property type="entry name" value="ASP_PROT_RETROV"/>
    <property type="match status" value="1"/>
</dbReference>
<protein>
    <recommendedName>
        <fullName evidence="1">Peptidase A2 domain-containing protein</fullName>
    </recommendedName>
</protein>
<dbReference type="GO" id="GO:0006508">
    <property type="term" value="P:proteolysis"/>
    <property type="evidence" value="ECO:0007669"/>
    <property type="project" value="InterPro"/>
</dbReference>
<name>A0A9Q3F8T5_9BASI</name>
<accession>A0A9Q3F8T5</accession>
<evidence type="ECO:0000313" key="3">
    <source>
        <dbReference type="Proteomes" id="UP000765509"/>
    </source>
</evidence>
<keyword evidence="3" id="KW-1185">Reference proteome</keyword>
<dbReference type="PROSITE" id="PS00141">
    <property type="entry name" value="ASP_PROTEASE"/>
    <property type="match status" value="1"/>
</dbReference>
<organism evidence="2 3">
    <name type="scientific">Austropuccinia psidii MF-1</name>
    <dbReference type="NCBI Taxonomy" id="1389203"/>
    <lineage>
        <taxon>Eukaryota</taxon>
        <taxon>Fungi</taxon>
        <taxon>Dikarya</taxon>
        <taxon>Basidiomycota</taxon>
        <taxon>Pucciniomycotina</taxon>
        <taxon>Pucciniomycetes</taxon>
        <taxon>Pucciniales</taxon>
        <taxon>Sphaerophragmiaceae</taxon>
        <taxon>Austropuccinia</taxon>
    </lineage>
</organism>
<dbReference type="GO" id="GO:0004190">
    <property type="term" value="F:aspartic-type endopeptidase activity"/>
    <property type="evidence" value="ECO:0007669"/>
    <property type="project" value="InterPro"/>
</dbReference>
<dbReference type="EMBL" id="AVOT02038688">
    <property type="protein sequence ID" value="MBW0533602.1"/>
    <property type="molecule type" value="Genomic_DNA"/>
</dbReference>
<gene>
    <name evidence="2" type="ORF">O181_073317</name>
</gene>
<dbReference type="OrthoDB" id="3025757at2759"/>
<sequence length="107" mass="11733">MFENTEALLDSGATHSVVGNISLLDNLWPANINLSVASSHQFHVEGIGELRLNTPSGLLHIWDVLYCKVIDGIILSIGQMISQGIHVSFSSKTFSFRQNDVTFSSFP</sequence>
<dbReference type="AlphaFoldDB" id="A0A9Q3F8T5"/>
<evidence type="ECO:0000259" key="1">
    <source>
        <dbReference type="PROSITE" id="PS50175"/>
    </source>
</evidence>
<dbReference type="InterPro" id="IPR001995">
    <property type="entry name" value="Peptidase_A2_cat"/>
</dbReference>
<dbReference type="Proteomes" id="UP000765509">
    <property type="component" value="Unassembled WGS sequence"/>
</dbReference>
<dbReference type="InterPro" id="IPR001969">
    <property type="entry name" value="Aspartic_peptidase_AS"/>
</dbReference>
<comment type="caution">
    <text evidence="2">The sequence shown here is derived from an EMBL/GenBank/DDBJ whole genome shotgun (WGS) entry which is preliminary data.</text>
</comment>
<feature type="domain" description="Peptidase A2" evidence="1">
    <location>
        <begin position="5"/>
        <end position="48"/>
    </location>
</feature>
<reference evidence="2" key="1">
    <citation type="submission" date="2021-03" db="EMBL/GenBank/DDBJ databases">
        <title>Draft genome sequence of rust myrtle Austropuccinia psidii MF-1, a brazilian biotype.</title>
        <authorList>
            <person name="Quecine M.C."/>
            <person name="Pachon D.M.R."/>
            <person name="Bonatelli M.L."/>
            <person name="Correr F.H."/>
            <person name="Franceschini L.M."/>
            <person name="Leite T.F."/>
            <person name="Margarido G.R.A."/>
            <person name="Almeida C.A."/>
            <person name="Ferrarezi J.A."/>
            <person name="Labate C.A."/>
        </authorList>
    </citation>
    <scope>NUCLEOTIDE SEQUENCE</scope>
    <source>
        <strain evidence="2">MF-1</strain>
    </source>
</reference>
<dbReference type="Pfam" id="PF22936">
    <property type="entry name" value="Pol_BBD"/>
    <property type="match status" value="1"/>
</dbReference>
<dbReference type="InterPro" id="IPR054722">
    <property type="entry name" value="PolX-like_BBD"/>
</dbReference>